<protein>
    <submittedName>
        <fullName evidence="4">Neopullulanase</fullName>
        <ecNumber evidence="4">3.2.1.135</ecNumber>
    </submittedName>
</protein>
<evidence type="ECO:0000256" key="1">
    <source>
        <dbReference type="ARBA" id="ARBA00022801"/>
    </source>
</evidence>
<dbReference type="EC" id="3.2.1.135" evidence="4"/>
<dbReference type="Gene3D" id="3.20.20.80">
    <property type="entry name" value="Glycosidases"/>
    <property type="match status" value="1"/>
</dbReference>
<keyword evidence="5" id="KW-1185">Reference proteome</keyword>
<reference evidence="4 5" key="1">
    <citation type="submission" date="2015-01" db="EMBL/GenBank/DDBJ databases">
        <title>Vibrio sp. C1 JCM 19231 whole genome shotgun sequence.</title>
        <authorList>
            <person name="Sawabe T."/>
            <person name="Meirelles P."/>
            <person name="Feng G."/>
            <person name="Sayaka M."/>
            <person name="Hattori M."/>
            <person name="Ohkuma M."/>
        </authorList>
    </citation>
    <scope>NUCLEOTIDE SEQUENCE [LARGE SCALE GENOMIC DNA]</scope>
    <source>
        <strain evidence="5">JCM 19231</strain>
    </source>
</reference>
<dbReference type="InterPro" id="IPR006047">
    <property type="entry name" value="GH13_cat_dom"/>
</dbReference>
<keyword evidence="1 4" id="KW-0378">Hydrolase</keyword>
<name>A0A0B8NWS5_9VIBR</name>
<dbReference type="InterPro" id="IPR017853">
    <property type="entry name" value="GH"/>
</dbReference>
<feature type="domain" description="Glycosyl hydrolase family 13 catalytic" evidence="3">
    <location>
        <begin position="1"/>
        <end position="268"/>
    </location>
</feature>
<proteinExistence type="predicted"/>
<gene>
    <name evidence="4" type="ORF">JCM19231_5332</name>
</gene>
<dbReference type="PANTHER" id="PTHR10357:SF210">
    <property type="entry name" value="MALTODEXTRIN GLUCOSIDASE"/>
    <property type="match status" value="1"/>
</dbReference>
<comment type="caution">
    <text evidence="4">The sequence shown here is derived from an EMBL/GenBank/DDBJ whole genome shotgun (WGS) entry which is preliminary data.</text>
</comment>
<dbReference type="PANTHER" id="PTHR10357">
    <property type="entry name" value="ALPHA-AMYLASE FAMILY MEMBER"/>
    <property type="match status" value="1"/>
</dbReference>
<dbReference type="SUPFAM" id="SSF51445">
    <property type="entry name" value="(Trans)glycosidases"/>
    <property type="match status" value="1"/>
</dbReference>
<keyword evidence="2 4" id="KW-0326">Glycosidase</keyword>
<sequence>MKVMLDAVFNHIGHRSPIWLDVIEKGEASEYKDWFYINKFPVEKDKNFDSETGILTYEAFADIVEMPKLNVDNPECRDYLLKVTKYWTEKLNLDAWRLDVSIEVSHQFWREFRQCVHGIKPDCFIVGENWHEGMNWLRGDQFDSFMNYPISQPMIDYFAYQETTNQEFMSRFTNASIMYPKQNQAVMLNLIDSHDTSRILTVCDGDLEKVKLMYVVLLTQPGSPSIYYGSELAMEGKMFTTARDVVNWDESSYQSDLRPLLKGAVKLEEEA</sequence>
<dbReference type="AlphaFoldDB" id="A0A0B8NWS5"/>
<dbReference type="Pfam" id="PF00128">
    <property type="entry name" value="Alpha-amylase"/>
    <property type="match status" value="1"/>
</dbReference>
<reference evidence="4 5" key="2">
    <citation type="submission" date="2015-01" db="EMBL/GenBank/DDBJ databases">
        <authorList>
            <consortium name="NBRP consortium"/>
            <person name="Sawabe T."/>
            <person name="Meirelles P."/>
            <person name="Feng G."/>
            <person name="Sayaka M."/>
            <person name="Hattori M."/>
            <person name="Ohkuma M."/>
        </authorList>
    </citation>
    <scope>NUCLEOTIDE SEQUENCE [LARGE SCALE GENOMIC DNA]</scope>
    <source>
        <strain evidence="5">JCM 19231</strain>
    </source>
</reference>
<dbReference type="SMART" id="SM00642">
    <property type="entry name" value="Aamy"/>
    <property type="match status" value="1"/>
</dbReference>
<dbReference type="GO" id="GO:0031216">
    <property type="term" value="F:neopullulanase activity"/>
    <property type="evidence" value="ECO:0007669"/>
    <property type="project" value="UniProtKB-EC"/>
</dbReference>
<dbReference type="Proteomes" id="UP000031671">
    <property type="component" value="Unassembled WGS sequence"/>
</dbReference>
<dbReference type="EMBL" id="BBRZ01000015">
    <property type="protein sequence ID" value="GAM55558.1"/>
    <property type="molecule type" value="Genomic_DNA"/>
</dbReference>
<accession>A0A0B8NWS5</accession>
<evidence type="ECO:0000313" key="5">
    <source>
        <dbReference type="Proteomes" id="UP000031671"/>
    </source>
</evidence>
<evidence type="ECO:0000256" key="2">
    <source>
        <dbReference type="ARBA" id="ARBA00023295"/>
    </source>
</evidence>
<evidence type="ECO:0000259" key="3">
    <source>
        <dbReference type="SMART" id="SM00642"/>
    </source>
</evidence>
<evidence type="ECO:0000313" key="4">
    <source>
        <dbReference type="EMBL" id="GAM55558.1"/>
    </source>
</evidence>
<organism evidence="4 5">
    <name type="scientific">Vibrio ishigakensis</name>
    <dbReference type="NCBI Taxonomy" id="1481914"/>
    <lineage>
        <taxon>Bacteria</taxon>
        <taxon>Pseudomonadati</taxon>
        <taxon>Pseudomonadota</taxon>
        <taxon>Gammaproteobacteria</taxon>
        <taxon>Vibrionales</taxon>
        <taxon>Vibrionaceae</taxon>
        <taxon>Vibrio</taxon>
    </lineage>
</organism>
<dbReference type="GO" id="GO:0005975">
    <property type="term" value="P:carbohydrate metabolic process"/>
    <property type="evidence" value="ECO:0007669"/>
    <property type="project" value="InterPro"/>
</dbReference>